<sequence length="133" mass="14285">MTGDGDGERSQEQPGRGSGDPAQFAAQLAQLADRLRSGGIPGWPAAAGGTGRTPPMPPLTPPWTVSATQLQALLDDIAARRAQLQTLRTQLAAFDEQLGALEANLVPLRDWSRTWADLEKTMIDLWRPGGRET</sequence>
<keyword evidence="4" id="KW-1185">Reference proteome</keyword>
<keyword evidence="1" id="KW-0175">Coiled coil</keyword>
<protein>
    <submittedName>
        <fullName evidence="3">Uncharacterized protein</fullName>
    </submittedName>
</protein>
<feature type="coiled-coil region" evidence="1">
    <location>
        <begin position="70"/>
        <end position="104"/>
    </location>
</feature>
<dbReference type="RefSeq" id="WP_169410092.1">
    <property type="nucleotide sequence ID" value="NZ_JAAXKZ010000006.1"/>
</dbReference>
<evidence type="ECO:0000313" key="4">
    <source>
        <dbReference type="Proteomes" id="UP000586918"/>
    </source>
</evidence>
<organism evidence="3 4">
    <name type="scientific">Pseudonocardia bannensis</name>
    <dbReference type="NCBI Taxonomy" id="630973"/>
    <lineage>
        <taxon>Bacteria</taxon>
        <taxon>Bacillati</taxon>
        <taxon>Actinomycetota</taxon>
        <taxon>Actinomycetes</taxon>
        <taxon>Pseudonocardiales</taxon>
        <taxon>Pseudonocardiaceae</taxon>
        <taxon>Pseudonocardia</taxon>
    </lineage>
</organism>
<name>A0A848DD95_9PSEU</name>
<proteinExistence type="predicted"/>
<reference evidence="3 4" key="1">
    <citation type="submission" date="2020-04" db="EMBL/GenBank/DDBJ databases">
        <authorList>
            <person name="Klaysubun C."/>
            <person name="Duangmal K."/>
            <person name="Lipun K."/>
        </authorList>
    </citation>
    <scope>NUCLEOTIDE SEQUENCE [LARGE SCALE GENOMIC DNA]</scope>
    <source>
        <strain evidence="3 4">DSM 45300</strain>
    </source>
</reference>
<dbReference type="EMBL" id="JAAXKZ010000006">
    <property type="protein sequence ID" value="NMH90598.1"/>
    <property type="molecule type" value="Genomic_DNA"/>
</dbReference>
<feature type="region of interest" description="Disordered" evidence="2">
    <location>
        <begin position="1"/>
        <end position="24"/>
    </location>
</feature>
<comment type="caution">
    <text evidence="3">The sequence shown here is derived from an EMBL/GenBank/DDBJ whole genome shotgun (WGS) entry which is preliminary data.</text>
</comment>
<evidence type="ECO:0000256" key="2">
    <source>
        <dbReference type="SAM" id="MobiDB-lite"/>
    </source>
</evidence>
<feature type="region of interest" description="Disordered" evidence="2">
    <location>
        <begin position="36"/>
        <end position="62"/>
    </location>
</feature>
<dbReference type="Proteomes" id="UP000586918">
    <property type="component" value="Unassembled WGS sequence"/>
</dbReference>
<evidence type="ECO:0000256" key="1">
    <source>
        <dbReference type="SAM" id="Coils"/>
    </source>
</evidence>
<accession>A0A848DD95</accession>
<gene>
    <name evidence="3" type="ORF">HF519_03175</name>
</gene>
<feature type="compositionally biased region" description="Basic and acidic residues" evidence="2">
    <location>
        <begin position="1"/>
        <end position="11"/>
    </location>
</feature>
<evidence type="ECO:0000313" key="3">
    <source>
        <dbReference type="EMBL" id="NMH90598.1"/>
    </source>
</evidence>
<dbReference type="AlphaFoldDB" id="A0A848DD95"/>